<name>A0A250WVJ0_9CHLO</name>
<accession>A0A250WVJ0</accession>
<evidence type="ECO:0000256" key="2">
    <source>
        <dbReference type="ARBA" id="ARBA00022692"/>
    </source>
</evidence>
<dbReference type="EMBL" id="BEGY01000009">
    <property type="protein sequence ID" value="GAX74847.1"/>
    <property type="molecule type" value="Genomic_DNA"/>
</dbReference>
<dbReference type="InterPro" id="IPR051008">
    <property type="entry name" value="Telomere_Capping_Maintenance"/>
</dbReference>
<comment type="caution">
    <text evidence="5">The sequence shown here is derived from an EMBL/GenBank/DDBJ whole genome shotgun (WGS) entry which is preliminary data.</text>
</comment>
<proteinExistence type="predicted"/>
<reference evidence="5 6" key="1">
    <citation type="submission" date="2017-08" db="EMBL/GenBank/DDBJ databases">
        <title>Acidophilic green algal genome provides insights into adaptation to an acidic environment.</title>
        <authorList>
            <person name="Hirooka S."/>
            <person name="Hirose Y."/>
            <person name="Kanesaki Y."/>
            <person name="Higuchi S."/>
            <person name="Fujiwara T."/>
            <person name="Onuma R."/>
            <person name="Era A."/>
            <person name="Ohbayashi R."/>
            <person name="Uzuka A."/>
            <person name="Nozaki H."/>
            <person name="Yoshikawa H."/>
            <person name="Miyagishima S.Y."/>
        </authorList>
    </citation>
    <scope>NUCLEOTIDE SEQUENCE [LARGE SCALE GENOMIC DNA]</scope>
    <source>
        <strain evidence="5 6">NIES-2499</strain>
    </source>
</reference>
<dbReference type="GO" id="GO:0016020">
    <property type="term" value="C:membrane"/>
    <property type="evidence" value="ECO:0007669"/>
    <property type="project" value="UniProtKB-SubCell"/>
</dbReference>
<keyword evidence="4" id="KW-0472">Membrane</keyword>
<organism evidence="5 6">
    <name type="scientific">Chlamydomonas eustigma</name>
    <dbReference type="NCBI Taxonomy" id="1157962"/>
    <lineage>
        <taxon>Eukaryota</taxon>
        <taxon>Viridiplantae</taxon>
        <taxon>Chlorophyta</taxon>
        <taxon>core chlorophytes</taxon>
        <taxon>Chlorophyceae</taxon>
        <taxon>CS clade</taxon>
        <taxon>Chlamydomonadales</taxon>
        <taxon>Chlamydomonadaceae</taxon>
        <taxon>Chlamydomonas</taxon>
    </lineage>
</organism>
<dbReference type="PANTHER" id="PTHR35518">
    <property type="entry name" value="MAINTENANCE OF TELOMOERE CAPPING"/>
    <property type="match status" value="1"/>
</dbReference>
<evidence type="ECO:0000256" key="1">
    <source>
        <dbReference type="ARBA" id="ARBA00004370"/>
    </source>
</evidence>
<evidence type="ECO:0000256" key="4">
    <source>
        <dbReference type="ARBA" id="ARBA00023136"/>
    </source>
</evidence>
<sequence>MNYAKFCCFQITSCGVNYPAPDLLTPERAAAHIWSWAPGHPSKGTPEQESRNNTCVYMERQDGRWRTGVCRGSTVVAAAAASEKKMQFAACRLRDWRPVPSMIPGVMHRALPGAMPAENQLWRLVPFFLLPDQGLDTSKEGEEAGSISHSSHVDIAPECPDGYDFSSPHSAFENLVLRQTLWDQGVDKAVLPLYPPLYLPL</sequence>
<keyword evidence="3" id="KW-1133">Transmembrane helix</keyword>
<dbReference type="AlphaFoldDB" id="A0A250WVJ0"/>
<gene>
    <name evidence="5" type="ORF">CEUSTIGMA_g2293.t1</name>
</gene>
<protein>
    <submittedName>
        <fullName evidence="5">Uncharacterized protein</fullName>
    </submittedName>
</protein>
<keyword evidence="2" id="KW-0812">Transmembrane</keyword>
<keyword evidence="6" id="KW-1185">Reference proteome</keyword>
<evidence type="ECO:0000256" key="3">
    <source>
        <dbReference type="ARBA" id="ARBA00022989"/>
    </source>
</evidence>
<evidence type="ECO:0000313" key="6">
    <source>
        <dbReference type="Proteomes" id="UP000232323"/>
    </source>
</evidence>
<dbReference type="Proteomes" id="UP000232323">
    <property type="component" value="Unassembled WGS sequence"/>
</dbReference>
<dbReference type="PANTHER" id="PTHR35518:SF2">
    <property type="entry name" value="MAINTENANCE OF TELOMERE CAPPING PROTEIN 6"/>
    <property type="match status" value="1"/>
</dbReference>
<comment type="subcellular location">
    <subcellularLocation>
        <location evidence="1">Membrane</location>
    </subcellularLocation>
</comment>
<evidence type="ECO:0000313" key="5">
    <source>
        <dbReference type="EMBL" id="GAX74847.1"/>
    </source>
</evidence>